<dbReference type="InterPro" id="IPR052025">
    <property type="entry name" value="Xyloglucanase_GH74"/>
</dbReference>
<dbReference type="NCBIfam" id="TIGR04183">
    <property type="entry name" value="Por_Secre_tail"/>
    <property type="match status" value="1"/>
</dbReference>
<gene>
    <name evidence="2" type="ORF">H0H26_01660</name>
</gene>
<dbReference type="InterPro" id="IPR013783">
    <property type="entry name" value="Ig-like_fold"/>
</dbReference>
<dbReference type="Gene3D" id="2.60.40.10">
    <property type="entry name" value="Immunoglobulins"/>
    <property type="match status" value="1"/>
</dbReference>
<accession>A0A238SIQ9</accession>
<dbReference type="InterPro" id="IPR015943">
    <property type="entry name" value="WD40/YVTN_repeat-like_dom_sf"/>
</dbReference>
<dbReference type="AlphaFoldDB" id="A0A238SIQ9"/>
<dbReference type="CDD" id="cd15482">
    <property type="entry name" value="Sialidase_non-viral"/>
    <property type="match status" value="1"/>
</dbReference>
<proteinExistence type="predicted"/>
<protein>
    <submittedName>
        <fullName evidence="2">T9SS type A sorting domain-containing protein</fullName>
    </submittedName>
</protein>
<dbReference type="Gene3D" id="2.130.10.10">
    <property type="entry name" value="YVTN repeat-like/Quinoprotein amine dehydrogenase"/>
    <property type="match status" value="3"/>
</dbReference>
<dbReference type="EMBL" id="CP059075">
    <property type="protein sequence ID" value="QRE04337.1"/>
    <property type="molecule type" value="Genomic_DNA"/>
</dbReference>
<evidence type="ECO:0000313" key="2">
    <source>
        <dbReference type="EMBL" id="QRE04337.1"/>
    </source>
</evidence>
<dbReference type="Pfam" id="PF18962">
    <property type="entry name" value="Por_Secre_tail"/>
    <property type="match status" value="1"/>
</dbReference>
<evidence type="ECO:0000313" key="3">
    <source>
        <dbReference type="Proteomes" id="UP000596329"/>
    </source>
</evidence>
<dbReference type="Gene3D" id="2.60.120.260">
    <property type="entry name" value="Galactose-binding domain-like"/>
    <property type="match status" value="1"/>
</dbReference>
<evidence type="ECO:0000256" key="1">
    <source>
        <dbReference type="ARBA" id="ARBA00022729"/>
    </source>
</evidence>
<dbReference type="PANTHER" id="PTHR43739:SF5">
    <property type="entry name" value="EXO-ALPHA-SIALIDASE"/>
    <property type="match status" value="1"/>
</dbReference>
<dbReference type="InterPro" id="IPR026444">
    <property type="entry name" value="Secre_tail"/>
</dbReference>
<dbReference type="GO" id="GO:0010411">
    <property type="term" value="P:xyloglucan metabolic process"/>
    <property type="evidence" value="ECO:0007669"/>
    <property type="project" value="TreeGrafter"/>
</dbReference>
<keyword evidence="1" id="KW-0732">Signal</keyword>
<dbReference type="PANTHER" id="PTHR43739">
    <property type="entry name" value="XYLOGLUCANASE (EUROFUNG)"/>
    <property type="match status" value="1"/>
</dbReference>
<sequence>MKKIYLLIALSFFTKGNAQFSPSFPWIEENSLKDNQNITFDNIVTSFNDYWKDKDHSKKGCGYKPFKRWENYWSTLVKEDGRIISPEEFMLAWQSKKQAQTNRSSLILPASNWIPVGPFTHTNTGSWSSGQGRVEVVCIDPSSANTIYVGSPAGGIWKSTDIGITWSPLTDNLPQIGVSGIAVDYSSSNTIYIATGDKDAGDTAFVGVYKSTDAGINWAATSTMPGVTRAGDLIIHPTNNQILWCATNSGIWKTVNGGTTWTNVQAGSFSKGSIRIKPNDPTNVYAVSNSGFYKSTDTGTTFTSITTGLPASSNRLLLDVTPANSNYVYILSANSPNTAATPPYYGFQGIYLSTDSGISFSKKSGALDVFESTQSGYDLAFAVSTTNANEIYTGCLNIWKSTNSGATMTRVNNWSAPASASYTHADIHFLKFFGGDLYAGTDGGIYKSSNSGVNFTSLTAGLQISQFYKVAVSKQSVTNMVGGLQDNGGHAFSNNAWKNYYGADGMDTGVDPNNGNKYYGFIQNGSSMYISTDAGNSLGSGVAAPIAETSTNDDGGNWVTPMAINSLGEVFAGYSRLYKLSGVAWAQQSTGTIGTGDIELVYVDPSDDNIMYVSNGTQLYKSTDKGVAFSLVFTANTAITSICVNYSNNSIIYLTTSGTAGLALKSTNGGTTFASFSTNLPAIGKNVIKHQGRNSLNPLYLGTSLGVYYRDDSMTQWEPFDTNLPNVSVTDLEINLEEGKIVAATYGRGIWQASIPIEVPTNDIALVAITPTTNINCGGAVSPQITLKNNGTNPISSVNITYDYNGVPQNYTWTGSIAAGASQTITIPTFTISTRGTYNLSITSTITADAYSDNNKAITQLYINNPGTIGVLNTFETVASELLTFNDGVTASQWKRGINTNGVLATPENNVYTTNLTGSYPDSTKSYLLSQCYDLTNAVNPQIKFKLAFDLEPNYDLVYVQYSTNMGQTWAVLGTQGPNWYNSNRTPATSGTDCDNCPGAQWLGTNTTLTDYFYPLNSLIGQSNVIFRIVFHSDSGTPALGVVVDNFIIDGTLSNEDFQLKNIAIYPNPSTGLFTISTGNKAIDKVEVYDVTGKIVLSKNNFSNENSQTILDMKNVSNGIYFIKISSENQNVVKRIIKN</sequence>
<dbReference type="RefSeq" id="WP_034097204.1">
    <property type="nucleotide sequence ID" value="NZ_BCNG01000028.1"/>
</dbReference>
<organism evidence="2 3">
    <name type="scientific">Flavobacterium psychrophilum</name>
    <dbReference type="NCBI Taxonomy" id="96345"/>
    <lineage>
        <taxon>Bacteria</taxon>
        <taxon>Pseudomonadati</taxon>
        <taxon>Bacteroidota</taxon>
        <taxon>Flavobacteriia</taxon>
        <taxon>Flavobacteriales</taxon>
        <taxon>Flavobacteriaceae</taxon>
        <taxon>Flavobacterium</taxon>
    </lineage>
</organism>
<reference evidence="2 3" key="1">
    <citation type="submission" date="2020-07" db="EMBL/GenBank/DDBJ databases">
        <title>Genomic characterization of Flavobacterium psychrophilum strains.</title>
        <authorList>
            <person name="Castillo D."/>
            <person name="Jorgensen J."/>
            <person name="Middelboe M."/>
        </authorList>
    </citation>
    <scope>NUCLEOTIDE SEQUENCE [LARGE SCALE GENOMIC DNA]</scope>
    <source>
        <strain evidence="2 3">FPS-R7</strain>
    </source>
</reference>
<dbReference type="Proteomes" id="UP000596329">
    <property type="component" value="Chromosome"/>
</dbReference>
<name>A0A238SIQ9_FLAPS</name>
<dbReference type="SUPFAM" id="SSF110296">
    <property type="entry name" value="Oligoxyloglucan reducing end-specific cellobiohydrolase"/>
    <property type="match status" value="2"/>
</dbReference>